<dbReference type="FunCoup" id="Q55DI0">
    <property type="interactions" value="877"/>
</dbReference>
<keyword evidence="3" id="KW-1185">Reference proteome</keyword>
<gene>
    <name evidence="2" type="ORF">DDB_G0269656</name>
</gene>
<organism evidence="2 3">
    <name type="scientific">Dictyostelium discoideum</name>
    <name type="common">Social amoeba</name>
    <dbReference type="NCBI Taxonomy" id="44689"/>
    <lineage>
        <taxon>Eukaryota</taxon>
        <taxon>Amoebozoa</taxon>
        <taxon>Evosea</taxon>
        <taxon>Eumycetozoa</taxon>
        <taxon>Dictyostelia</taxon>
        <taxon>Dictyosteliales</taxon>
        <taxon>Dictyosteliaceae</taxon>
        <taxon>Dictyostelium</taxon>
    </lineage>
</organism>
<dbReference type="VEuPathDB" id="AmoebaDB:DDB_G0269656"/>
<dbReference type="AlphaFoldDB" id="Q55DI0"/>
<dbReference type="EMBL" id="AAFI02000005">
    <property type="protein sequence ID" value="EAL72178.1"/>
    <property type="molecule type" value="Genomic_DNA"/>
</dbReference>
<dbReference type="GeneID" id="8617102"/>
<reference evidence="2 3" key="1">
    <citation type="journal article" date="2005" name="Nature">
        <title>The genome of the social amoeba Dictyostelium discoideum.</title>
        <authorList>
            <consortium name="The Dictyostelium discoideum Sequencing Consortium"/>
            <person name="Eichinger L."/>
            <person name="Pachebat J.A."/>
            <person name="Glockner G."/>
            <person name="Rajandream M.A."/>
            <person name="Sucgang R."/>
            <person name="Berriman M."/>
            <person name="Song J."/>
            <person name="Olsen R."/>
            <person name="Szafranski K."/>
            <person name="Xu Q."/>
            <person name="Tunggal B."/>
            <person name="Kummerfeld S."/>
            <person name="Madera M."/>
            <person name="Konfortov B.A."/>
            <person name="Rivero F."/>
            <person name="Bankier A.T."/>
            <person name="Lehmann R."/>
            <person name="Hamlin N."/>
            <person name="Davies R."/>
            <person name="Gaudet P."/>
            <person name="Fey P."/>
            <person name="Pilcher K."/>
            <person name="Chen G."/>
            <person name="Saunders D."/>
            <person name="Sodergren E."/>
            <person name="Davis P."/>
            <person name="Kerhornou A."/>
            <person name="Nie X."/>
            <person name="Hall N."/>
            <person name="Anjard C."/>
            <person name="Hemphill L."/>
            <person name="Bason N."/>
            <person name="Farbrother P."/>
            <person name="Desany B."/>
            <person name="Just E."/>
            <person name="Morio T."/>
            <person name="Rost R."/>
            <person name="Churcher C."/>
            <person name="Cooper J."/>
            <person name="Haydock S."/>
            <person name="van Driessche N."/>
            <person name="Cronin A."/>
            <person name="Goodhead I."/>
            <person name="Muzny D."/>
            <person name="Mourier T."/>
            <person name="Pain A."/>
            <person name="Lu M."/>
            <person name="Harper D."/>
            <person name="Lindsay R."/>
            <person name="Hauser H."/>
            <person name="James K."/>
            <person name="Quiles M."/>
            <person name="Madan Babu M."/>
            <person name="Saito T."/>
            <person name="Buchrieser C."/>
            <person name="Wardroper A."/>
            <person name="Felder M."/>
            <person name="Thangavelu M."/>
            <person name="Johnson D."/>
            <person name="Knights A."/>
            <person name="Loulseged H."/>
            <person name="Mungall K."/>
            <person name="Oliver K."/>
            <person name="Price C."/>
            <person name="Quail M.A."/>
            <person name="Urushihara H."/>
            <person name="Hernandez J."/>
            <person name="Rabbinowitsch E."/>
            <person name="Steffen D."/>
            <person name="Sanders M."/>
            <person name="Ma J."/>
            <person name="Kohara Y."/>
            <person name="Sharp S."/>
            <person name="Simmonds M."/>
            <person name="Spiegler S."/>
            <person name="Tivey A."/>
            <person name="Sugano S."/>
            <person name="White B."/>
            <person name="Walker D."/>
            <person name="Woodward J."/>
            <person name="Winckler T."/>
            <person name="Tanaka Y."/>
            <person name="Shaulsky G."/>
            <person name="Schleicher M."/>
            <person name="Weinstock G."/>
            <person name="Rosenthal A."/>
            <person name="Cox E.C."/>
            <person name="Chisholm R.L."/>
            <person name="Gibbs R."/>
            <person name="Loomis W.F."/>
            <person name="Platzer M."/>
            <person name="Kay R.R."/>
            <person name="Williams J."/>
            <person name="Dear P.H."/>
            <person name="Noegel A.A."/>
            <person name="Barrell B."/>
            <person name="Kuspa A."/>
        </authorList>
    </citation>
    <scope>NUCLEOTIDE SEQUENCE [LARGE SCALE GENOMIC DNA]</scope>
    <source>
        <strain evidence="2 3">AX4</strain>
    </source>
</reference>
<sequence>MKTIILKKRPLDNETILESLSPKILKCDNNNNKINNNKSVDCIKIRDLYKISFPHHYNRLSNFNKLKNKGIISDDGVWNSENLSQNFKHTTSAFSILSSLKSDSYSIKNDSKVILLSFYSDTGYDESYCYKYDTFQYLICIPNKIESINGEINLEYSRFIKASFKISSKYDYYEHFENDDSGYDGVLLKDESYYDFELFDINEPTFDDDDDDDGDDGGNKKLSFKNYDPESIESEAGISVFELWFGKFNESNQEEVEYVKESYVKGLVEFSRNSLSFSSYYYQNKFFQLTGFNREERTDKRVPFGYDYNHLFSSVYPIKQNYKLFNDSVENNQKFKLTDISKTPKDVKTLLQNIIWKNSIFFLTEYYIKKFNKEEEEEENEKPYFGKGLGQFVRESIILENELSFSEDYYSAGMISSYDFKFLIPYDDNNNLIINLKYYDSSFKEEINFTVEDKLVNSNNGCCISERYGFNNLYSYELQEEREKIRYDKKLISDGIDLKSLSFSQFISLLLKKKYPNIYFKLSDVFAVSGFDCLIDFTDDENKSLKPKIDKVANFNCLAKISNE</sequence>
<dbReference type="HOGENOM" id="CLU_430503_0_0_1"/>
<dbReference type="InParanoid" id="Q55DI0"/>
<dbReference type="OMA" id="ATFRISH"/>
<evidence type="ECO:0000256" key="1">
    <source>
        <dbReference type="SAM" id="MobiDB-lite"/>
    </source>
</evidence>
<proteinExistence type="predicted"/>
<comment type="caution">
    <text evidence="2">The sequence shown here is derived from an EMBL/GenBank/DDBJ whole genome shotgun (WGS) entry which is preliminary data.</text>
</comment>
<dbReference type="RefSeq" id="XP_646151.1">
    <property type="nucleotide sequence ID" value="XM_641059.1"/>
</dbReference>
<dbReference type="PaxDb" id="44689-DDB0190436"/>
<feature type="compositionally biased region" description="Acidic residues" evidence="1">
    <location>
        <begin position="203"/>
        <end position="216"/>
    </location>
</feature>
<accession>Q55DI0</accession>
<protein>
    <submittedName>
        <fullName evidence="2">Uncharacterized protein</fullName>
    </submittedName>
</protein>
<dbReference type="Proteomes" id="UP000002195">
    <property type="component" value="Unassembled WGS sequence"/>
</dbReference>
<evidence type="ECO:0000313" key="2">
    <source>
        <dbReference type="EMBL" id="EAL72178.1"/>
    </source>
</evidence>
<dbReference type="KEGG" id="ddi:DDB_G0269656"/>
<evidence type="ECO:0000313" key="3">
    <source>
        <dbReference type="Proteomes" id="UP000002195"/>
    </source>
</evidence>
<dbReference type="dictyBase" id="DDB_G0269656"/>
<name>Q55DI0_DICDI</name>
<dbReference type="eggNOG" id="ENOG502RHC8">
    <property type="taxonomic scope" value="Eukaryota"/>
</dbReference>
<feature type="region of interest" description="Disordered" evidence="1">
    <location>
        <begin position="203"/>
        <end position="222"/>
    </location>
</feature>